<feature type="modified residue" description="Phosphohistidine; by HPr" evidence="1">
    <location>
        <position position="40"/>
    </location>
</feature>
<dbReference type="GO" id="GO:0009401">
    <property type="term" value="P:phosphoenolpyruvate-dependent sugar phosphotransferase system"/>
    <property type="evidence" value="ECO:0007669"/>
    <property type="project" value="InterPro"/>
</dbReference>
<dbReference type="AlphaFoldDB" id="A0A1U9KBW0"/>
<dbReference type="KEGG" id="ntr:B0W44_10570"/>
<dbReference type="SUPFAM" id="SSF141530">
    <property type="entry name" value="PTSIIA/GutA-like"/>
    <property type="match status" value="1"/>
</dbReference>
<dbReference type="GO" id="GO:0008982">
    <property type="term" value="F:protein-N(PI)-phosphohistidine-sugar phosphotransferase activity"/>
    <property type="evidence" value="ECO:0007669"/>
    <property type="project" value="InterPro"/>
</dbReference>
<dbReference type="STRING" id="1471761.B0W44_10570"/>
<evidence type="ECO:0008006" key="4">
    <source>
        <dbReference type="Google" id="ProtNLM"/>
    </source>
</evidence>
<dbReference type="PANTHER" id="PTHR40398:SF1">
    <property type="entry name" value="PTS SYSTEM GLUCITOL_SORBITOL-SPECIFIC EIIA COMPONENT"/>
    <property type="match status" value="1"/>
</dbReference>
<dbReference type="PANTHER" id="PTHR40398">
    <property type="entry name" value="PTS SYSTEM GLUCITOL/SORBITOL-SPECIFIC EIIA COMPONENT"/>
    <property type="match status" value="1"/>
</dbReference>
<dbReference type="GO" id="GO:0016301">
    <property type="term" value="F:kinase activity"/>
    <property type="evidence" value="ECO:0007669"/>
    <property type="project" value="TreeGrafter"/>
</dbReference>
<dbReference type="PROSITE" id="PS51097">
    <property type="entry name" value="PTS_EIIA_TYPE_5"/>
    <property type="match status" value="1"/>
</dbReference>
<evidence type="ECO:0000256" key="1">
    <source>
        <dbReference type="PROSITE-ProRule" id="PRU00420"/>
    </source>
</evidence>
<dbReference type="GO" id="GO:0005737">
    <property type="term" value="C:cytoplasm"/>
    <property type="evidence" value="ECO:0007669"/>
    <property type="project" value="InterPro"/>
</dbReference>
<gene>
    <name evidence="2" type="ORF">B0W44_10570</name>
</gene>
<dbReference type="InterPro" id="IPR036665">
    <property type="entry name" value="PTS_IIA_glucitol/sorbitol_sf"/>
</dbReference>
<protein>
    <recommendedName>
        <fullName evidence="4">PTS sorbitol transporter subunit IIA</fullName>
    </recommendedName>
</protein>
<dbReference type="InterPro" id="IPR004716">
    <property type="entry name" value="PTS_IIA_glucitol/sorbitol-sp"/>
</dbReference>
<accession>A0A1U9KBW0</accession>
<dbReference type="Proteomes" id="UP000188603">
    <property type="component" value="Chromosome"/>
</dbReference>
<dbReference type="EMBL" id="CP019699">
    <property type="protein sequence ID" value="AQS57506.1"/>
    <property type="molecule type" value="Genomic_DNA"/>
</dbReference>
<proteinExistence type="predicted"/>
<dbReference type="Gene3D" id="2.40.33.40">
    <property type="entry name" value="Phosphotransferase system, glucitol/sorbitol-specific IIA component"/>
    <property type="match status" value="1"/>
</dbReference>
<evidence type="ECO:0000313" key="2">
    <source>
        <dbReference type="EMBL" id="AQS57506.1"/>
    </source>
</evidence>
<evidence type="ECO:0000313" key="3">
    <source>
        <dbReference type="Proteomes" id="UP000188603"/>
    </source>
</evidence>
<keyword evidence="3" id="KW-1185">Reference proteome</keyword>
<dbReference type="Pfam" id="PF03829">
    <property type="entry name" value="PTSIIA_gutA"/>
    <property type="match status" value="1"/>
</dbReference>
<name>A0A1U9KBW0_9BACL</name>
<sequence length="119" mass="13256">MYTVKVTEVGKEVPLFAEEEMMVLFNEDAPPELRDICVLHSSGELSVPLQLGDVVLFDQEQYRITAIGDEANRTLAELGHVTFKFDGCDRPSLPGTIHLERKAVPNVAVGTVVQIKRYL</sequence>
<reference evidence="2 3" key="1">
    <citation type="journal article" date="2015" name="Int. J. Syst. Evol. Microbiol.">
        <title>Novibacillus thermophilus gen. nov., sp. nov., a Gram-staining-negative and moderately thermophilic member of the family Thermoactinomycetaceae.</title>
        <authorList>
            <person name="Yang G."/>
            <person name="Chen J."/>
            <person name="Zhou S."/>
        </authorList>
    </citation>
    <scope>NUCLEOTIDE SEQUENCE [LARGE SCALE GENOMIC DNA]</scope>
    <source>
        <strain evidence="2 3">SG-1</strain>
    </source>
</reference>
<organism evidence="2 3">
    <name type="scientific">Novibacillus thermophilus</name>
    <dbReference type="NCBI Taxonomy" id="1471761"/>
    <lineage>
        <taxon>Bacteria</taxon>
        <taxon>Bacillati</taxon>
        <taxon>Bacillota</taxon>
        <taxon>Bacilli</taxon>
        <taxon>Bacillales</taxon>
        <taxon>Thermoactinomycetaceae</taxon>
        <taxon>Novibacillus</taxon>
    </lineage>
</organism>